<feature type="repeat" description="ANK" evidence="1">
    <location>
        <begin position="406"/>
        <end position="438"/>
    </location>
</feature>
<dbReference type="Pfam" id="PF13637">
    <property type="entry name" value="Ank_4"/>
    <property type="match status" value="1"/>
</dbReference>
<feature type="domain" description="RAMA" evidence="3">
    <location>
        <begin position="1561"/>
        <end position="1643"/>
    </location>
</feature>
<dbReference type="Proteomes" id="UP001178461">
    <property type="component" value="Chromosome 11"/>
</dbReference>
<feature type="region of interest" description="Disordered" evidence="2">
    <location>
        <begin position="1390"/>
        <end position="1416"/>
    </location>
</feature>
<feature type="repeat" description="ANK" evidence="1">
    <location>
        <begin position="439"/>
        <end position="471"/>
    </location>
</feature>
<dbReference type="Pfam" id="PF13857">
    <property type="entry name" value="Ank_5"/>
    <property type="match status" value="1"/>
</dbReference>
<organism evidence="4 5">
    <name type="scientific">Podarcis lilfordi</name>
    <name type="common">Lilford's wall lizard</name>
    <dbReference type="NCBI Taxonomy" id="74358"/>
    <lineage>
        <taxon>Eukaryota</taxon>
        <taxon>Metazoa</taxon>
        <taxon>Chordata</taxon>
        <taxon>Craniata</taxon>
        <taxon>Vertebrata</taxon>
        <taxon>Euteleostomi</taxon>
        <taxon>Lepidosauria</taxon>
        <taxon>Squamata</taxon>
        <taxon>Bifurcata</taxon>
        <taxon>Unidentata</taxon>
        <taxon>Episquamata</taxon>
        <taxon>Laterata</taxon>
        <taxon>Lacertibaenia</taxon>
        <taxon>Lacertidae</taxon>
        <taxon>Podarcis</taxon>
    </lineage>
</organism>
<feature type="compositionally biased region" description="Polar residues" evidence="2">
    <location>
        <begin position="1020"/>
        <end position="1031"/>
    </location>
</feature>
<dbReference type="EMBL" id="OX395136">
    <property type="protein sequence ID" value="CAI5787396.1"/>
    <property type="molecule type" value="Genomic_DNA"/>
</dbReference>
<dbReference type="PROSITE" id="PS50088">
    <property type="entry name" value="ANK_REPEAT"/>
    <property type="match status" value="6"/>
</dbReference>
<keyword evidence="1" id="KW-0040">ANK repeat</keyword>
<dbReference type="SMART" id="SM00248">
    <property type="entry name" value="ANK"/>
    <property type="match status" value="6"/>
</dbReference>
<feature type="region of interest" description="Disordered" evidence="2">
    <location>
        <begin position="688"/>
        <end position="750"/>
    </location>
</feature>
<dbReference type="SUPFAM" id="SSF48403">
    <property type="entry name" value="Ankyrin repeat"/>
    <property type="match status" value="2"/>
</dbReference>
<evidence type="ECO:0000313" key="5">
    <source>
        <dbReference type="Proteomes" id="UP001178461"/>
    </source>
</evidence>
<evidence type="ECO:0000313" key="4">
    <source>
        <dbReference type="EMBL" id="CAI5787396.1"/>
    </source>
</evidence>
<feature type="region of interest" description="Disordered" evidence="2">
    <location>
        <begin position="1542"/>
        <end position="1561"/>
    </location>
</feature>
<feature type="repeat" description="ANK" evidence="1">
    <location>
        <begin position="1174"/>
        <end position="1206"/>
    </location>
</feature>
<dbReference type="PANTHER" id="PTHR24176">
    <property type="entry name" value="ANKYRIN REPEAT DOMAIN-CONTAINING PROTEIN 31-RELATED"/>
    <property type="match status" value="1"/>
</dbReference>
<feature type="repeat" description="ANK" evidence="1">
    <location>
        <begin position="1108"/>
        <end position="1140"/>
    </location>
</feature>
<feature type="repeat" description="ANK" evidence="1">
    <location>
        <begin position="1141"/>
        <end position="1173"/>
    </location>
</feature>
<feature type="compositionally biased region" description="Basic and acidic residues" evidence="2">
    <location>
        <begin position="548"/>
        <end position="568"/>
    </location>
</feature>
<protein>
    <submittedName>
        <fullName evidence="4">QUALITY PROTEIN: ankyrin repeat domain-containing 31</fullName>
    </submittedName>
</protein>
<evidence type="ECO:0000259" key="3">
    <source>
        <dbReference type="Pfam" id="PF18755"/>
    </source>
</evidence>
<dbReference type="PROSITE" id="PS50297">
    <property type="entry name" value="ANK_REP_REGION"/>
    <property type="match status" value="5"/>
</dbReference>
<feature type="compositionally biased region" description="Polar residues" evidence="2">
    <location>
        <begin position="723"/>
        <end position="735"/>
    </location>
</feature>
<evidence type="ECO:0000256" key="2">
    <source>
        <dbReference type="SAM" id="MobiDB-lite"/>
    </source>
</evidence>
<feature type="compositionally biased region" description="Basic and acidic residues" evidence="2">
    <location>
        <begin position="635"/>
        <end position="647"/>
    </location>
</feature>
<feature type="region of interest" description="Disordered" evidence="2">
    <location>
        <begin position="620"/>
        <end position="650"/>
    </location>
</feature>
<dbReference type="Pfam" id="PF18755">
    <property type="entry name" value="RAMA"/>
    <property type="match status" value="1"/>
</dbReference>
<feature type="region of interest" description="Disordered" evidence="2">
    <location>
        <begin position="260"/>
        <end position="282"/>
    </location>
</feature>
<dbReference type="PRINTS" id="PR01415">
    <property type="entry name" value="ANKYRIN"/>
</dbReference>
<dbReference type="InterPro" id="IPR002110">
    <property type="entry name" value="Ankyrin_rpt"/>
</dbReference>
<dbReference type="InterPro" id="IPR036770">
    <property type="entry name" value="Ankyrin_rpt-contain_sf"/>
</dbReference>
<feature type="compositionally biased region" description="Low complexity" evidence="2">
    <location>
        <begin position="1542"/>
        <end position="1554"/>
    </location>
</feature>
<feature type="region of interest" description="Disordered" evidence="2">
    <location>
        <begin position="534"/>
        <end position="568"/>
    </location>
</feature>
<feature type="region of interest" description="Disordered" evidence="2">
    <location>
        <begin position="1012"/>
        <end position="1031"/>
    </location>
</feature>
<dbReference type="Pfam" id="PF12796">
    <property type="entry name" value="Ank_2"/>
    <property type="match status" value="1"/>
</dbReference>
<keyword evidence="5" id="KW-1185">Reference proteome</keyword>
<dbReference type="Gene3D" id="1.25.40.20">
    <property type="entry name" value="Ankyrin repeat-containing domain"/>
    <property type="match status" value="2"/>
</dbReference>
<proteinExistence type="predicted"/>
<gene>
    <name evidence="4" type="ORF">PODLI_1B025429</name>
</gene>
<dbReference type="InterPro" id="IPR040843">
    <property type="entry name" value="RAMA"/>
</dbReference>
<feature type="region of interest" description="Disordered" evidence="2">
    <location>
        <begin position="1"/>
        <end position="27"/>
    </location>
</feature>
<accession>A0AA35L148</accession>
<evidence type="ECO:0000256" key="1">
    <source>
        <dbReference type="PROSITE-ProRule" id="PRU00023"/>
    </source>
</evidence>
<dbReference type="PANTHER" id="PTHR24176:SF14">
    <property type="entry name" value="ANKYRIN REPEAT DOMAIN-CONTAINING PROTEIN 31"/>
    <property type="match status" value="1"/>
</dbReference>
<feature type="compositionally biased region" description="Basic and acidic residues" evidence="2">
    <location>
        <begin position="260"/>
        <end position="279"/>
    </location>
</feature>
<dbReference type="InterPro" id="IPR042334">
    <property type="entry name" value="ANKRD31"/>
</dbReference>
<reference evidence="4" key="1">
    <citation type="submission" date="2022-12" db="EMBL/GenBank/DDBJ databases">
        <authorList>
            <person name="Alioto T."/>
            <person name="Alioto T."/>
            <person name="Gomez Garrido J."/>
        </authorList>
    </citation>
    <scope>NUCLEOTIDE SEQUENCE</scope>
</reference>
<name>A0AA35L148_9SAUR</name>
<sequence>MSEGGGTCETDSDETIVEGSVPESDGDEEELLARRAGINCPISVTGLDSEVAGFLETDRNLPETLNVEVSPEISLLSGMDAIEDSIPQDTEMSEVFQIVSKEDMTENHPFLETVQSSISVDETMAVEFEDLMEPLDDSETLKMLDILENQDGAISMAKSVNKESNALPVELLIALNSLSESAAASVCQPEGKGSWFIIADKQPTPDQTDGDCTQITDINVKSQLHIKHLEETEALMMTKLPYPSEEQIGFSQNMHKLVHSDHQNISSRDRPAEKGDSILKDSSSCEQTIQVASCTLKNSAQKRKKLTLNDTDPTSSCQFLEGMHQNIHSFEAQTRESDTKDKEDDCSQMGTVLCHFSTTDTNTKVEQVRKSQRIAKKRRRQATWNSSSNSSYNYISLSKINRRDRFGQTLLHRAAVEDDLNGLRAMIKAGGNVNTQDCAGWTPLHDSSLAGFWWTTNELLKAGADVNCKGSEKITPLHDAVKGGHYKVAELLLRYGADPLLKNERGKSALEEATDMRMRKLLASFIAKSRRRSTSAERVLEDPVSDQSRIESQPKGKTCSDERVRHTSKENIKVLKQQRVKSEPSKRKRTSQRNYASKMCNSCSLVNATTSEGTCLVSKAKQSVRGRPPSLGASGDKRRINGQRKDIQNGPATDLTLVSERTVGSSEYHQYNSNRSCEAEEDCNMAMGSEMQRESDSNNSIDDCPSERKEALKSTELAGATKDQATNSHTVTSLNPVEEESALASETEVVNEPNLDSTHFLCKDISLPLQEDSQYAMKHNKGSNSLKVVTLEDNLHTAEEKLVWTVSEGIFILASEKNRSLDQYMHSENSVDQINLDNHSLGHELGVKEPLSIAESVCLEENPFESKISTISMLQEIALLSDSDCTVLSEEYNLNAGQNPGENTSRADGICNEQAVHVCMELSSTISQSINRVGVSESPGTCSFSEQRFLTPPVHEGIMMGRAEGNVGKCCFERTGNGSRTENNTVLPSQMLDKDPFQDKSLQTQILGKCYSEKNDKENSNNTPDVSLQSNELETIQSKRMESISIEDCQNAHLCSSNSATPLQFNSTEEQQIPHSLDSSHSSEKEKLASSDQLLCTIKPRINKTNAKGETCLHLAAKKGDLSLVKSLIASGACVNQKDNAGWTAIHEASNKGFTEIIEELLKAGADVNSKSLDGVFPIHDAVSGNHFEAAQCLLLHGANPNEMDDCGNNALDEATCDKMKELLKSYGATETKEAHQTTDVLGEKELHTSRSRKIHSCSSCEEDNMVSQLNSAKQSCDTHESINEVLQNIEEKQDRLLLFELRSQRDADLYIQDLSQIQNILNAVLAKQKSERDDLAKKYRASAESFKQGALREQIAKLVSRQKSLLLMAQKQKELGQKIQNYKNAKKEASHSAKYVPSIHGSCERNNTEDDPSGRIAASSDIAIGLENSWVTDNIYLDQESSQYPNRSLNMSGGNGKEKRQKGLGPKKTASENKPREYNVEKLTKQYSNVSEDLQMQPELESTHSCLATHQKNIPKNRHLLNANLEPAGIFSHALSQSRISPSSSQCSNSQNSEKQLNLKASRRKKNQLLDLLELGKIKSGDDVLEFTVQDSKHKASLLGNGKVRAGNNSVYQNLVQWIKALLGSDISVSWKYVYNKVAYCGTLLSKIIAEVHVSEEPELTVQQNKLFGRNSTRCNYSRGAEYCCFSHKAASSQNAENIRQETAPFPQEEMEISLSPETEAEEIMTAVSETKVPYHLDSSTPPRRFLQFNSRVLIKDEEFMPGHIMDQYWNFYVHCEGFGF</sequence>
<feature type="region of interest" description="Disordered" evidence="2">
    <location>
        <begin position="1443"/>
        <end position="1476"/>
    </location>
</feature>
<feature type="compositionally biased region" description="Polar residues" evidence="2">
    <location>
        <begin position="1443"/>
        <end position="1453"/>
    </location>
</feature>
<feature type="repeat" description="ANK" evidence="1">
    <location>
        <begin position="472"/>
        <end position="504"/>
    </location>
</feature>